<dbReference type="RefSeq" id="WP_092133296.1">
    <property type="nucleotide sequence ID" value="NZ_FNQK01000006.1"/>
</dbReference>
<dbReference type="Pfam" id="PF20113">
    <property type="entry name" value="DUF6503"/>
    <property type="match status" value="1"/>
</dbReference>
<keyword evidence="1" id="KW-0732">Signal</keyword>
<reference evidence="2 3" key="1">
    <citation type="submission" date="2016-10" db="EMBL/GenBank/DDBJ databases">
        <authorList>
            <person name="de Groot N.N."/>
        </authorList>
    </citation>
    <scope>NUCLEOTIDE SEQUENCE [LARGE SCALE GENOMIC DNA]</scope>
    <source>
        <strain evidence="2 3">DSM 23842</strain>
    </source>
</reference>
<dbReference type="InterPro" id="IPR045444">
    <property type="entry name" value="DUF6503"/>
</dbReference>
<dbReference type="Proteomes" id="UP000198846">
    <property type="component" value="Unassembled WGS sequence"/>
</dbReference>
<gene>
    <name evidence="2" type="ORF">SAMN04487990_106165</name>
</gene>
<name>A0A1H3YEL6_BIZPA</name>
<proteinExistence type="predicted"/>
<dbReference type="OrthoDB" id="982433at2"/>
<feature type="chain" id="PRO_5011690910" description="Deoxyribose-phosphate aldolase" evidence="1">
    <location>
        <begin position="22"/>
        <end position="249"/>
    </location>
</feature>
<evidence type="ECO:0008006" key="4">
    <source>
        <dbReference type="Google" id="ProtNLM"/>
    </source>
</evidence>
<evidence type="ECO:0000313" key="2">
    <source>
        <dbReference type="EMBL" id="SEA09966.1"/>
    </source>
</evidence>
<organism evidence="2 3">
    <name type="scientific">Bizionia paragorgiae</name>
    <dbReference type="NCBI Taxonomy" id="283786"/>
    <lineage>
        <taxon>Bacteria</taxon>
        <taxon>Pseudomonadati</taxon>
        <taxon>Bacteroidota</taxon>
        <taxon>Flavobacteriia</taxon>
        <taxon>Flavobacteriales</taxon>
        <taxon>Flavobacteriaceae</taxon>
        <taxon>Bizionia</taxon>
    </lineage>
</organism>
<protein>
    <recommendedName>
        <fullName evidence="4">Deoxyribose-phosphate aldolase</fullName>
    </recommendedName>
</protein>
<keyword evidence="3" id="KW-1185">Reference proteome</keyword>
<evidence type="ECO:0000256" key="1">
    <source>
        <dbReference type="SAM" id="SignalP"/>
    </source>
</evidence>
<dbReference type="AlphaFoldDB" id="A0A1H3YEL6"/>
<dbReference type="EMBL" id="FNQK01000006">
    <property type="protein sequence ID" value="SEA09966.1"/>
    <property type="molecule type" value="Genomic_DNA"/>
</dbReference>
<dbReference type="PROSITE" id="PS51257">
    <property type="entry name" value="PROKAR_LIPOPROTEIN"/>
    <property type="match status" value="1"/>
</dbReference>
<accession>A0A1H3YEL6</accession>
<sequence length="249" mass="28504">MKSLVLPFLFIITLVSCKKQAAPKNEAPNAVEIVNKAIEVSGGDRIKTSTIHFQFRDKKYKAVRDGGAFSLERSFLDSIGNIRDVLSNSGFERYVNGESIQVADSIARLYGNAVNSVHYFSILPMGLNDAAVYKTYLDTVSIKDTPYYKIKVTFSEENGGDDFDDVFVYWFTTEDYKLDYLAYQFHVNGGGVRFREAYNERYINGIRFVDYHNYKPKNKDVNIETIDALFKEDKLQLLSKIELENVRVD</sequence>
<feature type="signal peptide" evidence="1">
    <location>
        <begin position="1"/>
        <end position="21"/>
    </location>
</feature>
<evidence type="ECO:0000313" key="3">
    <source>
        <dbReference type="Proteomes" id="UP000198846"/>
    </source>
</evidence>
<dbReference type="STRING" id="283786.SAMN04487990_106165"/>